<evidence type="ECO:0000256" key="1">
    <source>
        <dbReference type="ARBA" id="ARBA00004477"/>
    </source>
</evidence>
<protein>
    <submittedName>
        <fullName evidence="10">Seipin-1-like</fullName>
    </submittedName>
</protein>
<organism evidence="9 10">
    <name type="scientific">Dioscorea cayennensis subsp. rotundata</name>
    <name type="common">White Guinea yam</name>
    <name type="synonym">Dioscorea rotundata</name>
    <dbReference type="NCBI Taxonomy" id="55577"/>
    <lineage>
        <taxon>Eukaryota</taxon>
        <taxon>Viridiplantae</taxon>
        <taxon>Streptophyta</taxon>
        <taxon>Embryophyta</taxon>
        <taxon>Tracheophyta</taxon>
        <taxon>Spermatophyta</taxon>
        <taxon>Magnoliopsida</taxon>
        <taxon>Liliopsida</taxon>
        <taxon>Dioscoreales</taxon>
        <taxon>Dioscoreaceae</taxon>
        <taxon>Dioscorea</taxon>
    </lineage>
</organism>
<dbReference type="PANTHER" id="PTHR21212:SF5">
    <property type="entry name" value="SEIPIN-1"/>
    <property type="match status" value="1"/>
</dbReference>
<evidence type="ECO:0000256" key="4">
    <source>
        <dbReference type="ARBA" id="ARBA00022989"/>
    </source>
</evidence>
<dbReference type="CDD" id="cd23995">
    <property type="entry name" value="Seipin_BSCL2_like"/>
    <property type="match status" value="1"/>
</dbReference>
<keyword evidence="5" id="KW-0443">Lipid metabolism</keyword>
<dbReference type="Pfam" id="PF06775">
    <property type="entry name" value="Seipin"/>
    <property type="match status" value="1"/>
</dbReference>
<evidence type="ECO:0000256" key="6">
    <source>
        <dbReference type="ARBA" id="ARBA00023136"/>
    </source>
</evidence>
<name>A0AB40C3P7_DIOCR</name>
<accession>A0AB40C3P7</accession>
<sequence>MDRRSHRHNLSTATIPPVKNDLAGDHNYSSPPAPWLLDLIAYQVDLITTLLLFLISPFFTSLSDPHSAASRVRFLLRRLVFGFIGALYAGAALLAVAAAAALLGLVLVKLWADEPVIVREPLYFDYTEPLPSARVSLRDGNGRPVPAGHAVRASLQLVMPESDYNIHVGIFQVNAEALSSKGNIIATSSQPCMMRFRSLPVRLTHTFLMGVPLLLGMSTESQEMIVEILRYKESNQKTEMIRIKLMPRAGTSDLPQIYSAVIHITSQLPWTKELVYNWKWTVYVWSSLFVYVFLLTILVCYYKSFFVPRWSPLMDQPPEVATDESYTLRDGEQSDALYDKLRKWQLRHRIKRKAPALGESPLELAEGYSSSTSEAVNDSSEFAASESSVCTGG</sequence>
<keyword evidence="9" id="KW-1185">Reference proteome</keyword>
<comment type="subcellular location">
    <subcellularLocation>
        <location evidence="1">Endoplasmic reticulum membrane</location>
        <topology evidence="1">Multi-pass membrane protein</topology>
    </subcellularLocation>
</comment>
<proteinExistence type="predicted"/>
<dbReference type="GO" id="GO:0005789">
    <property type="term" value="C:endoplasmic reticulum membrane"/>
    <property type="evidence" value="ECO:0007669"/>
    <property type="project" value="UniProtKB-SubCell"/>
</dbReference>
<feature type="transmembrane region" description="Helical" evidence="8">
    <location>
        <begin position="282"/>
        <end position="302"/>
    </location>
</feature>
<evidence type="ECO:0000256" key="8">
    <source>
        <dbReference type="SAM" id="Phobius"/>
    </source>
</evidence>
<feature type="transmembrane region" description="Helical" evidence="8">
    <location>
        <begin position="79"/>
        <end position="112"/>
    </location>
</feature>
<keyword evidence="6 8" id="KW-0472">Membrane</keyword>
<evidence type="ECO:0000313" key="10">
    <source>
        <dbReference type="RefSeq" id="XP_039133783.1"/>
    </source>
</evidence>
<feature type="region of interest" description="Disordered" evidence="7">
    <location>
        <begin position="372"/>
        <end position="393"/>
    </location>
</feature>
<reference evidence="10" key="1">
    <citation type="submission" date="2025-08" db="UniProtKB">
        <authorList>
            <consortium name="RefSeq"/>
        </authorList>
    </citation>
    <scope>IDENTIFICATION</scope>
</reference>
<evidence type="ECO:0000256" key="5">
    <source>
        <dbReference type="ARBA" id="ARBA00023098"/>
    </source>
</evidence>
<keyword evidence="4 8" id="KW-1133">Transmembrane helix</keyword>
<dbReference type="InterPro" id="IPR009617">
    <property type="entry name" value="Seipin"/>
</dbReference>
<dbReference type="GeneID" id="120270785"/>
<evidence type="ECO:0000313" key="9">
    <source>
        <dbReference type="Proteomes" id="UP001515500"/>
    </source>
</evidence>
<keyword evidence="3" id="KW-0256">Endoplasmic reticulum</keyword>
<dbReference type="RefSeq" id="XP_039133783.1">
    <property type="nucleotide sequence ID" value="XM_039277849.1"/>
</dbReference>
<dbReference type="Proteomes" id="UP001515500">
    <property type="component" value="Chromosome 10"/>
</dbReference>
<keyword evidence="2 8" id="KW-0812">Transmembrane</keyword>
<dbReference type="PANTHER" id="PTHR21212">
    <property type="entry name" value="BERNARDINELLI-SEIP CONGENITAL LIPODYSTROPHY 2 HOMOLOG BSCL2 PROTEIN"/>
    <property type="match status" value="1"/>
</dbReference>
<evidence type="ECO:0000256" key="3">
    <source>
        <dbReference type="ARBA" id="ARBA00022824"/>
    </source>
</evidence>
<dbReference type="AlphaFoldDB" id="A0AB40C3P7"/>
<evidence type="ECO:0000256" key="2">
    <source>
        <dbReference type="ARBA" id="ARBA00022692"/>
    </source>
</evidence>
<dbReference type="GO" id="GO:0006629">
    <property type="term" value="P:lipid metabolic process"/>
    <property type="evidence" value="ECO:0007669"/>
    <property type="project" value="UniProtKB-KW"/>
</dbReference>
<evidence type="ECO:0000256" key="7">
    <source>
        <dbReference type="SAM" id="MobiDB-lite"/>
    </source>
</evidence>
<dbReference type="GO" id="GO:0140042">
    <property type="term" value="P:lipid droplet formation"/>
    <property type="evidence" value="ECO:0007669"/>
    <property type="project" value="UniProtKB-ARBA"/>
</dbReference>
<gene>
    <name evidence="10" type="primary">LOC120270785</name>
</gene>